<reference evidence="1 2" key="1">
    <citation type="journal article" date="2018" name="BMC Genomics">
        <title>Genomic comparison of Trypanosoma conorhini and Trypanosoma rangeli to Trypanosoma cruzi strains of high and low virulence.</title>
        <authorList>
            <person name="Bradwell K.R."/>
            <person name="Koparde V.N."/>
            <person name="Matveyev A.V."/>
            <person name="Serrano M.G."/>
            <person name="Alves J.M."/>
            <person name="Parikh H."/>
            <person name="Huang B."/>
            <person name="Lee V."/>
            <person name="Espinosa-Alvarez O."/>
            <person name="Ortiz P.A."/>
            <person name="Costa-Martins A.G."/>
            <person name="Teixeira M.M."/>
            <person name="Buck G.A."/>
        </authorList>
    </citation>
    <scope>NUCLEOTIDE SEQUENCE [LARGE SCALE GENOMIC DNA]</scope>
    <source>
        <strain evidence="1 2">AM80</strain>
    </source>
</reference>
<sequence>MLPMTCRRWSDSPVYDIVAHAPSTQASVRAPSLTGAPLALPLVPAFKQKGNFQSPLWTLEKQEENSVKDTVAPAVTPAARSTEKGVGETQRLNCFSVSSFHPPSPVYLHVEAEVEAAGRRACAGAEAETVEKGEVTNHLPQPKYCQTPHPCDDQKEVERTPPWEIVAQVETVQEIVRRSRETGMQCEADVVRYLRPEEQLLWRSLKKNLTTLHDKALELTAGIREWEKVYSADALTRVKKRLRLIQSKKHLLLTEWEKVEDLCWEDLTAQLLHGAGNLLGALGDASLLANVLKLSAWLRLCMCLCRCVCQPIYIYIYIYI</sequence>
<dbReference type="EMBL" id="MKGL01000040">
    <property type="protein sequence ID" value="RNF09926.1"/>
    <property type="molecule type" value="Genomic_DNA"/>
</dbReference>
<dbReference type="AlphaFoldDB" id="A0A3R7MR64"/>
<protein>
    <submittedName>
        <fullName evidence="1">Uncharacterized protein</fullName>
    </submittedName>
</protein>
<evidence type="ECO:0000313" key="1">
    <source>
        <dbReference type="EMBL" id="RNF09926.1"/>
    </source>
</evidence>
<dbReference type="GeneID" id="40325911"/>
<dbReference type="OrthoDB" id="246431at2759"/>
<evidence type="ECO:0000313" key="2">
    <source>
        <dbReference type="Proteomes" id="UP000283634"/>
    </source>
</evidence>
<dbReference type="RefSeq" id="XP_029241265.1">
    <property type="nucleotide sequence ID" value="XM_029378998.1"/>
</dbReference>
<dbReference type="Proteomes" id="UP000283634">
    <property type="component" value="Unassembled WGS sequence"/>
</dbReference>
<accession>A0A3R7MR64</accession>
<gene>
    <name evidence="1" type="ORF">TraAM80_01978</name>
</gene>
<organism evidence="1 2">
    <name type="scientific">Trypanosoma rangeli</name>
    <dbReference type="NCBI Taxonomy" id="5698"/>
    <lineage>
        <taxon>Eukaryota</taxon>
        <taxon>Discoba</taxon>
        <taxon>Euglenozoa</taxon>
        <taxon>Kinetoplastea</taxon>
        <taxon>Metakinetoplastina</taxon>
        <taxon>Trypanosomatida</taxon>
        <taxon>Trypanosomatidae</taxon>
        <taxon>Trypanosoma</taxon>
        <taxon>Herpetosoma</taxon>
    </lineage>
</organism>
<name>A0A3R7MR64_TRYRA</name>
<proteinExistence type="predicted"/>
<comment type="caution">
    <text evidence="1">The sequence shown here is derived from an EMBL/GenBank/DDBJ whole genome shotgun (WGS) entry which is preliminary data.</text>
</comment>
<keyword evidence="2" id="KW-1185">Reference proteome</keyword>